<evidence type="ECO:0000256" key="2">
    <source>
        <dbReference type="ARBA" id="ARBA00023125"/>
    </source>
</evidence>
<dbReference type="STRING" id="419481.SAMN05216233_11457"/>
<dbReference type="EMBL" id="FMUX01000014">
    <property type="protein sequence ID" value="SCY63361.1"/>
    <property type="molecule type" value="Genomic_DNA"/>
</dbReference>
<proteinExistence type="predicted"/>
<evidence type="ECO:0000259" key="4">
    <source>
        <dbReference type="PROSITE" id="PS50987"/>
    </source>
</evidence>
<dbReference type="Gene3D" id="1.10.10.10">
    <property type="entry name" value="Winged helix-like DNA-binding domain superfamily/Winged helix DNA-binding domain"/>
    <property type="match status" value="1"/>
</dbReference>
<keyword evidence="2" id="KW-0238">DNA-binding</keyword>
<protein>
    <submittedName>
        <fullName evidence="5">Transcriptional regulator, ArsR family</fullName>
    </submittedName>
</protein>
<dbReference type="PANTHER" id="PTHR33154">
    <property type="entry name" value="TRANSCRIPTIONAL REGULATOR, ARSR FAMILY"/>
    <property type="match status" value="1"/>
</dbReference>
<dbReference type="NCBIfam" id="NF033788">
    <property type="entry name" value="HTH_metalloreg"/>
    <property type="match status" value="1"/>
</dbReference>
<dbReference type="GO" id="GO:0003700">
    <property type="term" value="F:DNA-binding transcription factor activity"/>
    <property type="evidence" value="ECO:0007669"/>
    <property type="project" value="InterPro"/>
</dbReference>
<dbReference type="InterPro" id="IPR001845">
    <property type="entry name" value="HTH_ArsR_DNA-bd_dom"/>
</dbReference>
<dbReference type="PRINTS" id="PR00778">
    <property type="entry name" value="HTHARSR"/>
</dbReference>
<keyword evidence="6" id="KW-1185">Reference proteome</keyword>
<reference evidence="5 6" key="1">
    <citation type="submission" date="2016-10" db="EMBL/GenBank/DDBJ databases">
        <authorList>
            <person name="de Groot N.N."/>
        </authorList>
    </citation>
    <scope>NUCLEOTIDE SEQUENCE [LARGE SCALE GENOMIC DNA]</scope>
    <source>
        <strain evidence="5 6">AA1</strain>
    </source>
</reference>
<sequence length="99" mass="10418">MTSLEGDTTGRLAELCKALSHPARIEILNHLLAENRCICGELVAVLPLAQSTVSQHLKVLKASGLVLGEVEGPATCYCVDKAVLDAFKGMVGKMGNIGK</sequence>
<dbReference type="InterPro" id="IPR011991">
    <property type="entry name" value="ArsR-like_HTH"/>
</dbReference>
<keyword evidence="1" id="KW-0805">Transcription regulation</keyword>
<evidence type="ECO:0000256" key="3">
    <source>
        <dbReference type="ARBA" id="ARBA00023163"/>
    </source>
</evidence>
<dbReference type="PROSITE" id="PS50987">
    <property type="entry name" value="HTH_ARSR_2"/>
    <property type="match status" value="1"/>
</dbReference>
<gene>
    <name evidence="5" type="ORF">SAMN05216233_11457</name>
</gene>
<evidence type="ECO:0000256" key="1">
    <source>
        <dbReference type="ARBA" id="ARBA00023015"/>
    </source>
</evidence>
<organism evidence="5 6">
    <name type="scientific">Desulfoluna spongiiphila</name>
    <dbReference type="NCBI Taxonomy" id="419481"/>
    <lineage>
        <taxon>Bacteria</taxon>
        <taxon>Pseudomonadati</taxon>
        <taxon>Thermodesulfobacteriota</taxon>
        <taxon>Desulfobacteria</taxon>
        <taxon>Desulfobacterales</taxon>
        <taxon>Desulfolunaceae</taxon>
        <taxon>Desulfoluna</taxon>
    </lineage>
</organism>
<dbReference type="OrthoDB" id="9800049at2"/>
<dbReference type="Proteomes" id="UP000198870">
    <property type="component" value="Unassembled WGS sequence"/>
</dbReference>
<dbReference type="PANTHER" id="PTHR33154:SF15">
    <property type="entry name" value="REGULATORY PROTEIN ARSR"/>
    <property type="match status" value="1"/>
</dbReference>
<dbReference type="GO" id="GO:0003677">
    <property type="term" value="F:DNA binding"/>
    <property type="evidence" value="ECO:0007669"/>
    <property type="project" value="UniProtKB-KW"/>
</dbReference>
<dbReference type="SUPFAM" id="SSF46785">
    <property type="entry name" value="Winged helix' DNA-binding domain"/>
    <property type="match status" value="1"/>
</dbReference>
<evidence type="ECO:0000313" key="5">
    <source>
        <dbReference type="EMBL" id="SCY63361.1"/>
    </source>
</evidence>
<dbReference type="Pfam" id="PF01022">
    <property type="entry name" value="HTH_5"/>
    <property type="match status" value="1"/>
</dbReference>
<feature type="domain" description="HTH arsR-type" evidence="4">
    <location>
        <begin position="4"/>
        <end position="99"/>
    </location>
</feature>
<accession>A0A1G5HI54</accession>
<keyword evidence="3" id="KW-0804">Transcription</keyword>
<dbReference type="InterPro" id="IPR051081">
    <property type="entry name" value="HTH_MetalResp_TranReg"/>
</dbReference>
<dbReference type="InterPro" id="IPR036390">
    <property type="entry name" value="WH_DNA-bd_sf"/>
</dbReference>
<name>A0A1G5HI54_9BACT</name>
<dbReference type="InterPro" id="IPR036388">
    <property type="entry name" value="WH-like_DNA-bd_sf"/>
</dbReference>
<dbReference type="AlphaFoldDB" id="A0A1G5HI54"/>
<dbReference type="RefSeq" id="WP_092212498.1">
    <property type="nucleotide sequence ID" value="NZ_FMUX01000014.1"/>
</dbReference>
<evidence type="ECO:0000313" key="6">
    <source>
        <dbReference type="Proteomes" id="UP000198870"/>
    </source>
</evidence>
<dbReference type="SMART" id="SM00418">
    <property type="entry name" value="HTH_ARSR"/>
    <property type="match status" value="1"/>
</dbReference>
<dbReference type="CDD" id="cd00090">
    <property type="entry name" value="HTH_ARSR"/>
    <property type="match status" value="1"/>
</dbReference>